<dbReference type="InterPro" id="IPR053830">
    <property type="entry name" value="DUF6922"/>
</dbReference>
<comment type="caution">
    <text evidence="2">The sequence shown here is derived from an EMBL/GenBank/DDBJ whole genome shotgun (WGS) entry which is preliminary data.</text>
</comment>
<gene>
    <name evidence="2" type="ORF">CO007_05725</name>
</gene>
<proteinExistence type="predicted"/>
<dbReference type="Proteomes" id="UP000229370">
    <property type="component" value="Unassembled WGS sequence"/>
</dbReference>
<dbReference type="EMBL" id="PFQK01000098">
    <property type="protein sequence ID" value="PJC81244.1"/>
    <property type="molecule type" value="Genomic_DNA"/>
</dbReference>
<organism evidence="2 3">
    <name type="scientific">Candidatus Roizmanbacteria bacterium CG_4_8_14_3_um_filter_36_10</name>
    <dbReference type="NCBI Taxonomy" id="1974834"/>
    <lineage>
        <taxon>Bacteria</taxon>
        <taxon>Candidatus Roizmaniibacteriota</taxon>
    </lineage>
</organism>
<evidence type="ECO:0000313" key="2">
    <source>
        <dbReference type="EMBL" id="PJC81244.1"/>
    </source>
</evidence>
<reference evidence="3" key="1">
    <citation type="submission" date="2017-09" db="EMBL/GenBank/DDBJ databases">
        <title>Depth-based differentiation of microbial function through sediment-hosted aquifers and enrichment of novel symbionts in the deep terrestrial subsurface.</title>
        <authorList>
            <person name="Probst A.J."/>
            <person name="Ladd B."/>
            <person name="Jarett J.K."/>
            <person name="Geller-Mcgrath D.E."/>
            <person name="Sieber C.M.K."/>
            <person name="Emerson J.B."/>
            <person name="Anantharaman K."/>
            <person name="Thomas B.C."/>
            <person name="Malmstrom R."/>
            <person name="Stieglmeier M."/>
            <person name="Klingl A."/>
            <person name="Woyke T."/>
            <person name="Ryan C.M."/>
            <person name="Banfield J.F."/>
        </authorList>
    </citation>
    <scope>NUCLEOTIDE SEQUENCE [LARGE SCALE GENOMIC DNA]</scope>
</reference>
<evidence type="ECO:0000259" key="1">
    <source>
        <dbReference type="Pfam" id="PF21956"/>
    </source>
</evidence>
<dbReference type="Pfam" id="PF21956">
    <property type="entry name" value="DUF6922"/>
    <property type="match status" value="1"/>
</dbReference>
<evidence type="ECO:0000313" key="3">
    <source>
        <dbReference type="Proteomes" id="UP000229370"/>
    </source>
</evidence>
<protein>
    <recommendedName>
        <fullName evidence="1">DUF6922 domain-containing protein</fullName>
    </recommendedName>
</protein>
<accession>A0A2M8GL15</accession>
<dbReference type="AlphaFoldDB" id="A0A2M8GL15"/>
<sequence length="99" mass="12117">MKIPKSLHRYFWDVNVEKLDPKKKPYFVISRLLDKGDIEAARWVKDNYDDDLVREVLQNYRDFSLKSASFWSLIYQVPLNKVKCFQEPYLSMRKKHWPY</sequence>
<name>A0A2M8GL15_9BACT</name>
<feature type="domain" description="DUF6922" evidence="1">
    <location>
        <begin position="8"/>
        <end position="57"/>
    </location>
</feature>